<gene>
    <name evidence="2" type="ORF">B1A_14160</name>
</gene>
<accession>T0ZIL9</accession>
<dbReference type="Pfam" id="PF11130">
    <property type="entry name" value="TraC_F_IV"/>
    <property type="match status" value="1"/>
</dbReference>
<feature type="non-terminal residue" evidence="2">
    <location>
        <position position="196"/>
    </location>
</feature>
<comment type="caution">
    <text evidence="2">The sequence shown here is derived from an EMBL/GenBank/DDBJ whole genome shotgun (WGS) entry which is preliminary data.</text>
</comment>
<dbReference type="InterPro" id="IPR043964">
    <property type="entry name" value="P-loop_TraG"/>
</dbReference>
<dbReference type="AlphaFoldDB" id="T0ZIL9"/>
<dbReference type="PANTHER" id="PTHR38467">
    <property type="match status" value="1"/>
</dbReference>
<dbReference type="InterPro" id="IPR053155">
    <property type="entry name" value="F-pilin_assembly_TraC"/>
</dbReference>
<evidence type="ECO:0000313" key="2">
    <source>
        <dbReference type="EMBL" id="EQD48161.1"/>
    </source>
</evidence>
<sequence length="196" mass="22025">MMSHLNERKEDVEALLEEIPKGHKLVRAYAGVNLYCNRAELKTQTEYVKGLWRNTGFRFSEEPYIALPVFLASLPLQYQPAMDPPNQGLQRAWMMTSVNAASMVMLQGDWQGTGPEFGGPLLISRKGRLASIDLFKTGTNYNFVIVAQSGSGKSFIANELVCDFLSKNGIARVIDIGRSYYRFCEIMGGQNIVFER</sequence>
<dbReference type="PANTHER" id="PTHR38467:SF1">
    <property type="entry name" value="CONJUGATIVE TRANSFER: ASSEMBLY"/>
    <property type="match status" value="1"/>
</dbReference>
<name>T0ZIL9_9ZZZZ</name>
<dbReference type="InterPro" id="IPR025955">
    <property type="entry name" value="TraC/Conjuga_ATPase"/>
</dbReference>
<dbReference type="EMBL" id="AUZX01010389">
    <property type="protein sequence ID" value="EQD48161.1"/>
    <property type="molecule type" value="Genomic_DNA"/>
</dbReference>
<proteinExistence type="predicted"/>
<dbReference type="Pfam" id="PF19044">
    <property type="entry name" value="P-loop_TraG"/>
    <property type="match status" value="1"/>
</dbReference>
<feature type="domain" description="TraG P-loop" evidence="1">
    <location>
        <begin position="138"/>
        <end position="195"/>
    </location>
</feature>
<dbReference type="InterPro" id="IPR027417">
    <property type="entry name" value="P-loop_NTPase"/>
</dbReference>
<dbReference type="Gene3D" id="3.40.50.300">
    <property type="entry name" value="P-loop containing nucleotide triphosphate hydrolases"/>
    <property type="match status" value="1"/>
</dbReference>
<reference evidence="2" key="2">
    <citation type="journal article" date="2014" name="ISME J.">
        <title>Microbial stratification in low pH oxic and suboxic macroscopic growths along an acid mine drainage.</title>
        <authorList>
            <person name="Mendez-Garcia C."/>
            <person name="Mesa V."/>
            <person name="Sprenger R.R."/>
            <person name="Richter M."/>
            <person name="Diez M.S."/>
            <person name="Solano J."/>
            <person name="Bargiela R."/>
            <person name="Golyshina O.V."/>
            <person name="Manteca A."/>
            <person name="Ramos J.L."/>
            <person name="Gallego J.R."/>
            <person name="Llorente I."/>
            <person name="Martins Dos Santos V.A."/>
            <person name="Jensen O.N."/>
            <person name="Pelaez A.I."/>
            <person name="Sanchez J."/>
            <person name="Ferrer M."/>
        </authorList>
    </citation>
    <scope>NUCLEOTIDE SEQUENCE</scope>
</reference>
<reference evidence="2" key="1">
    <citation type="submission" date="2013-08" db="EMBL/GenBank/DDBJ databases">
        <authorList>
            <person name="Mendez C."/>
            <person name="Richter M."/>
            <person name="Ferrer M."/>
            <person name="Sanchez J."/>
        </authorList>
    </citation>
    <scope>NUCLEOTIDE SEQUENCE</scope>
</reference>
<organism evidence="2">
    <name type="scientific">mine drainage metagenome</name>
    <dbReference type="NCBI Taxonomy" id="410659"/>
    <lineage>
        <taxon>unclassified sequences</taxon>
        <taxon>metagenomes</taxon>
        <taxon>ecological metagenomes</taxon>
    </lineage>
</organism>
<dbReference type="SUPFAM" id="SSF52540">
    <property type="entry name" value="P-loop containing nucleoside triphosphate hydrolases"/>
    <property type="match status" value="1"/>
</dbReference>
<protein>
    <submittedName>
        <fullName evidence="2">Type-IV secretion system protein TraC</fullName>
    </submittedName>
</protein>
<evidence type="ECO:0000259" key="1">
    <source>
        <dbReference type="Pfam" id="PF19044"/>
    </source>
</evidence>